<evidence type="ECO:0000259" key="6">
    <source>
        <dbReference type="PROSITE" id="PS51294"/>
    </source>
</evidence>
<keyword evidence="3" id="KW-0238">DNA-binding</keyword>
<dbReference type="InterPro" id="IPR001005">
    <property type="entry name" value="SANT/Myb"/>
</dbReference>
<dbReference type="GO" id="GO:0000278">
    <property type="term" value="P:mitotic cell cycle"/>
    <property type="evidence" value="ECO:0007669"/>
    <property type="project" value="TreeGrafter"/>
</dbReference>
<dbReference type="SUPFAM" id="SSF46689">
    <property type="entry name" value="Homeodomain-like"/>
    <property type="match status" value="1"/>
</dbReference>
<dbReference type="Pfam" id="PF13921">
    <property type="entry name" value="Myb_DNA-bind_6"/>
    <property type="match status" value="1"/>
</dbReference>
<organism evidence="7 8">
    <name type="scientific">Aulographum hederae CBS 113979</name>
    <dbReference type="NCBI Taxonomy" id="1176131"/>
    <lineage>
        <taxon>Eukaryota</taxon>
        <taxon>Fungi</taxon>
        <taxon>Dikarya</taxon>
        <taxon>Ascomycota</taxon>
        <taxon>Pezizomycotina</taxon>
        <taxon>Dothideomycetes</taxon>
        <taxon>Pleosporomycetidae</taxon>
        <taxon>Aulographales</taxon>
        <taxon>Aulographaceae</taxon>
    </lineage>
</organism>
<evidence type="ECO:0000313" key="8">
    <source>
        <dbReference type="Proteomes" id="UP000800041"/>
    </source>
</evidence>
<dbReference type="Proteomes" id="UP000800041">
    <property type="component" value="Unassembled WGS sequence"/>
</dbReference>
<dbReference type="InterPro" id="IPR050560">
    <property type="entry name" value="MYB_TF"/>
</dbReference>
<dbReference type="GO" id="GO:2000037">
    <property type="term" value="P:regulation of stomatal complex patterning"/>
    <property type="evidence" value="ECO:0007669"/>
    <property type="project" value="UniProtKB-ARBA"/>
</dbReference>
<dbReference type="InterPro" id="IPR009057">
    <property type="entry name" value="Homeodomain-like_sf"/>
</dbReference>
<dbReference type="GO" id="GO:1901002">
    <property type="term" value="P:positive regulation of response to salt stress"/>
    <property type="evidence" value="ECO:0007669"/>
    <property type="project" value="UniProtKB-ARBA"/>
</dbReference>
<keyword evidence="2" id="KW-0677">Repeat</keyword>
<dbReference type="SMART" id="SM00717">
    <property type="entry name" value="SANT"/>
    <property type="match status" value="2"/>
</dbReference>
<feature type="domain" description="Myb-like" evidence="5">
    <location>
        <begin position="6"/>
        <end position="57"/>
    </location>
</feature>
<proteinExistence type="predicted"/>
<dbReference type="GO" id="GO:0005634">
    <property type="term" value="C:nucleus"/>
    <property type="evidence" value="ECO:0007669"/>
    <property type="project" value="UniProtKB-SubCell"/>
</dbReference>
<feature type="domain" description="HTH myb-type" evidence="6">
    <location>
        <begin position="6"/>
        <end position="61"/>
    </location>
</feature>
<feature type="domain" description="HTH myb-type" evidence="6">
    <location>
        <begin position="62"/>
        <end position="111"/>
    </location>
</feature>
<dbReference type="FunFam" id="1.10.10.60:FF:000355">
    <property type="entry name" value="Transcription factor MYB124"/>
    <property type="match status" value="1"/>
</dbReference>
<name>A0A6G1HGJ4_9PEZI</name>
<dbReference type="PANTHER" id="PTHR45614:SF25">
    <property type="entry name" value="MYB PROTEIN"/>
    <property type="match status" value="1"/>
</dbReference>
<dbReference type="GO" id="GO:0033993">
    <property type="term" value="P:response to lipid"/>
    <property type="evidence" value="ECO:0007669"/>
    <property type="project" value="UniProtKB-ARBA"/>
</dbReference>
<evidence type="ECO:0000256" key="2">
    <source>
        <dbReference type="ARBA" id="ARBA00022737"/>
    </source>
</evidence>
<evidence type="ECO:0000256" key="4">
    <source>
        <dbReference type="ARBA" id="ARBA00023242"/>
    </source>
</evidence>
<feature type="domain" description="Myb-like" evidence="5">
    <location>
        <begin position="58"/>
        <end position="108"/>
    </location>
</feature>
<gene>
    <name evidence="7" type="ORF">K402DRAFT_320915</name>
</gene>
<comment type="subcellular location">
    <subcellularLocation>
        <location evidence="1">Nucleus</location>
    </subcellularLocation>
</comment>
<dbReference type="PROSITE" id="PS50090">
    <property type="entry name" value="MYB_LIKE"/>
    <property type="match status" value="2"/>
</dbReference>
<dbReference type="InterPro" id="IPR017930">
    <property type="entry name" value="Myb_dom"/>
</dbReference>
<dbReference type="PANTHER" id="PTHR45614">
    <property type="entry name" value="MYB PROTEIN-RELATED"/>
    <property type="match status" value="1"/>
</dbReference>
<dbReference type="GO" id="GO:0050891">
    <property type="term" value="P:multicellular organismal-level water homeostasis"/>
    <property type="evidence" value="ECO:0007669"/>
    <property type="project" value="UniProtKB-ARBA"/>
</dbReference>
<dbReference type="GO" id="GO:0000981">
    <property type="term" value="F:DNA-binding transcription factor activity, RNA polymerase II-specific"/>
    <property type="evidence" value="ECO:0007669"/>
    <property type="project" value="TreeGrafter"/>
</dbReference>
<dbReference type="GO" id="GO:0000978">
    <property type="term" value="F:RNA polymerase II cis-regulatory region sequence-specific DNA binding"/>
    <property type="evidence" value="ECO:0007669"/>
    <property type="project" value="TreeGrafter"/>
</dbReference>
<dbReference type="EMBL" id="ML977137">
    <property type="protein sequence ID" value="KAF1992187.1"/>
    <property type="molecule type" value="Genomic_DNA"/>
</dbReference>
<dbReference type="Gene3D" id="1.10.10.60">
    <property type="entry name" value="Homeodomain-like"/>
    <property type="match status" value="2"/>
</dbReference>
<protein>
    <submittedName>
        <fullName evidence="7">Uncharacterized protein</fullName>
    </submittedName>
</protein>
<evidence type="ECO:0000256" key="3">
    <source>
        <dbReference type="ARBA" id="ARBA00023125"/>
    </source>
</evidence>
<keyword evidence="4" id="KW-0539">Nucleus</keyword>
<dbReference type="GO" id="GO:0032875">
    <property type="term" value="P:regulation of DNA endoreduplication"/>
    <property type="evidence" value="ECO:0007669"/>
    <property type="project" value="UniProtKB-ARBA"/>
</dbReference>
<evidence type="ECO:0000313" key="7">
    <source>
        <dbReference type="EMBL" id="KAF1992187.1"/>
    </source>
</evidence>
<dbReference type="OrthoDB" id="2143914at2759"/>
<evidence type="ECO:0000259" key="5">
    <source>
        <dbReference type="PROSITE" id="PS50090"/>
    </source>
</evidence>
<dbReference type="GO" id="GO:1902584">
    <property type="term" value="P:positive regulation of response to water deprivation"/>
    <property type="evidence" value="ECO:0007669"/>
    <property type="project" value="UniProtKB-ARBA"/>
</dbReference>
<dbReference type="GO" id="GO:0045944">
    <property type="term" value="P:positive regulation of transcription by RNA polymerase II"/>
    <property type="evidence" value="ECO:0007669"/>
    <property type="project" value="TreeGrafter"/>
</dbReference>
<feature type="non-terminal residue" evidence="7">
    <location>
        <position position="111"/>
    </location>
</feature>
<sequence length="111" mass="12630">MSGEKAPSHRRGPWSGAEDTRLMNLISNNGAINWVRIASQMDSRSPKQCRERYHQNLKPTLNHTPITEEEGHQIEALVASMGKKWAEISRQLPGRSDNAVKNWWNGGVNRR</sequence>
<dbReference type="CDD" id="cd00167">
    <property type="entry name" value="SANT"/>
    <property type="match status" value="2"/>
</dbReference>
<evidence type="ECO:0000256" key="1">
    <source>
        <dbReference type="ARBA" id="ARBA00004123"/>
    </source>
</evidence>
<dbReference type="GO" id="GO:1902806">
    <property type="term" value="P:regulation of cell cycle G1/S phase transition"/>
    <property type="evidence" value="ECO:0007669"/>
    <property type="project" value="UniProtKB-ARBA"/>
</dbReference>
<keyword evidence="8" id="KW-1185">Reference proteome</keyword>
<accession>A0A6G1HGJ4</accession>
<dbReference type="AlphaFoldDB" id="A0A6G1HGJ4"/>
<dbReference type="PROSITE" id="PS51294">
    <property type="entry name" value="HTH_MYB"/>
    <property type="match status" value="2"/>
</dbReference>
<reference evidence="7" key="1">
    <citation type="journal article" date="2020" name="Stud. Mycol.">
        <title>101 Dothideomycetes genomes: a test case for predicting lifestyles and emergence of pathogens.</title>
        <authorList>
            <person name="Haridas S."/>
            <person name="Albert R."/>
            <person name="Binder M."/>
            <person name="Bloem J."/>
            <person name="Labutti K."/>
            <person name="Salamov A."/>
            <person name="Andreopoulos B."/>
            <person name="Baker S."/>
            <person name="Barry K."/>
            <person name="Bills G."/>
            <person name="Bluhm B."/>
            <person name="Cannon C."/>
            <person name="Castanera R."/>
            <person name="Culley D."/>
            <person name="Daum C."/>
            <person name="Ezra D."/>
            <person name="Gonzalez J."/>
            <person name="Henrissat B."/>
            <person name="Kuo A."/>
            <person name="Liang C."/>
            <person name="Lipzen A."/>
            <person name="Lutzoni F."/>
            <person name="Magnuson J."/>
            <person name="Mondo S."/>
            <person name="Nolan M."/>
            <person name="Ohm R."/>
            <person name="Pangilinan J."/>
            <person name="Park H.-J."/>
            <person name="Ramirez L."/>
            <person name="Alfaro M."/>
            <person name="Sun H."/>
            <person name="Tritt A."/>
            <person name="Yoshinaga Y."/>
            <person name="Zwiers L.-H."/>
            <person name="Turgeon B."/>
            <person name="Goodwin S."/>
            <person name="Spatafora J."/>
            <person name="Crous P."/>
            <person name="Grigoriev I."/>
        </authorList>
    </citation>
    <scope>NUCLEOTIDE SEQUENCE</scope>
    <source>
        <strain evidence="7">CBS 113979</strain>
    </source>
</reference>